<dbReference type="PATRIC" id="fig|61647.15.peg.330"/>
<dbReference type="Proteomes" id="UP000036196">
    <property type="component" value="Unassembled WGS sequence"/>
</dbReference>
<organism evidence="1 2">
    <name type="scientific">Pluralibacter gergoviae</name>
    <name type="common">Enterobacter gergoviae</name>
    <dbReference type="NCBI Taxonomy" id="61647"/>
    <lineage>
        <taxon>Bacteria</taxon>
        <taxon>Pseudomonadati</taxon>
        <taxon>Pseudomonadota</taxon>
        <taxon>Gammaproteobacteria</taxon>
        <taxon>Enterobacterales</taxon>
        <taxon>Enterobacteriaceae</taxon>
        <taxon>Pluralibacter</taxon>
    </lineage>
</organism>
<accession>A0A0J5M5U6</accession>
<dbReference type="eggNOG" id="COG3803">
    <property type="taxonomic scope" value="Bacteria"/>
</dbReference>
<proteinExistence type="predicted"/>
<name>A0A0J5M5U6_PLUGE</name>
<dbReference type="EMBL" id="LDZF01000001">
    <property type="protein sequence ID" value="KMK16656.1"/>
    <property type="molecule type" value="Genomic_DNA"/>
</dbReference>
<evidence type="ECO:0000313" key="2">
    <source>
        <dbReference type="Proteomes" id="UP000036196"/>
    </source>
</evidence>
<comment type="caution">
    <text evidence="1">The sequence shown here is derived from an EMBL/GenBank/DDBJ whole genome shotgun (WGS) entry which is preliminary data.</text>
</comment>
<dbReference type="Gene3D" id="1.25.40.10">
    <property type="entry name" value="Tetratricopeptide repeat domain"/>
    <property type="match status" value="1"/>
</dbReference>
<evidence type="ECO:0000313" key="1">
    <source>
        <dbReference type="EMBL" id="KMK16656.1"/>
    </source>
</evidence>
<dbReference type="AlphaFoldDB" id="A0A0J5M5U6"/>
<dbReference type="InterPro" id="IPR011990">
    <property type="entry name" value="TPR-like_helical_dom_sf"/>
</dbReference>
<gene>
    <name evidence="1" type="ORF">ABW06_01550</name>
</gene>
<dbReference type="Gene3D" id="1.20.58.320">
    <property type="entry name" value="TPR-like"/>
    <property type="match status" value="1"/>
</dbReference>
<keyword evidence="2" id="KW-1185">Reference proteome</keyword>
<sequence length="178" mass="20368">MHNSVLQFWFEEISPGQWFRGTPALDESLRRRFGDLLASARRGELAAWRGTAQGRLAEIILLDQFSRNIYRGTADAFSADVLALVLAQEAVRAGCDRELNASMRAFLYMPYMHSESALIHREALRLFNQPGLEKTYVNEVEHKAIIDRFGRYPQRNKALGRTSTPDEARFLAQHPTSW</sequence>
<dbReference type="InterPro" id="IPR010323">
    <property type="entry name" value="DUF924"/>
</dbReference>
<dbReference type="SUPFAM" id="SSF48452">
    <property type="entry name" value="TPR-like"/>
    <property type="match status" value="1"/>
</dbReference>
<reference evidence="1 2" key="1">
    <citation type="submission" date="2015-05" db="EMBL/GenBank/DDBJ databases">
        <title>Genome sequences of Pluralibacter gergoviae.</title>
        <authorList>
            <person name="Greninger A.L."/>
            <person name="Miller S."/>
        </authorList>
    </citation>
    <scope>NUCLEOTIDE SEQUENCE [LARGE SCALE GENOMIC DNA]</scope>
    <source>
        <strain evidence="1 2">JS81F13</strain>
    </source>
</reference>
<dbReference type="Pfam" id="PF06041">
    <property type="entry name" value="DUF924"/>
    <property type="match status" value="1"/>
</dbReference>
<dbReference type="STRING" id="61647.LG71_14180"/>
<dbReference type="RefSeq" id="WP_048277950.1">
    <property type="nucleotide sequence ID" value="NZ_LDZF01000001.1"/>
</dbReference>
<protein>
    <submittedName>
        <fullName evidence="1">Membrane protein</fullName>
    </submittedName>
</protein>